<name>A0ACB7Z5K8_9ERIC</name>
<keyword evidence="2" id="KW-1185">Reference proteome</keyword>
<organism evidence="1 2">
    <name type="scientific">Vaccinium darrowii</name>
    <dbReference type="NCBI Taxonomy" id="229202"/>
    <lineage>
        <taxon>Eukaryota</taxon>
        <taxon>Viridiplantae</taxon>
        <taxon>Streptophyta</taxon>
        <taxon>Embryophyta</taxon>
        <taxon>Tracheophyta</taxon>
        <taxon>Spermatophyta</taxon>
        <taxon>Magnoliopsida</taxon>
        <taxon>eudicotyledons</taxon>
        <taxon>Gunneridae</taxon>
        <taxon>Pentapetalae</taxon>
        <taxon>asterids</taxon>
        <taxon>Ericales</taxon>
        <taxon>Ericaceae</taxon>
        <taxon>Vaccinioideae</taxon>
        <taxon>Vaccinieae</taxon>
        <taxon>Vaccinium</taxon>
    </lineage>
</organism>
<accession>A0ACB7Z5K8</accession>
<evidence type="ECO:0000313" key="1">
    <source>
        <dbReference type="EMBL" id="KAH7861174.1"/>
    </source>
</evidence>
<proteinExistence type="predicted"/>
<reference evidence="1 2" key="1">
    <citation type="journal article" date="2021" name="Hortic Res">
        <title>High-quality reference genome and annotation aids understanding of berry development for evergreen blueberry (Vaccinium darrowii).</title>
        <authorList>
            <person name="Yu J."/>
            <person name="Hulse-Kemp A.M."/>
            <person name="Babiker E."/>
            <person name="Staton M."/>
        </authorList>
    </citation>
    <scope>NUCLEOTIDE SEQUENCE [LARGE SCALE GENOMIC DNA]</scope>
    <source>
        <strain evidence="2">cv. NJ 8807/NJ 8810</strain>
        <tissue evidence="1">Young leaf</tissue>
    </source>
</reference>
<dbReference type="EMBL" id="CM037154">
    <property type="protein sequence ID" value="KAH7861174.1"/>
    <property type="molecule type" value="Genomic_DNA"/>
</dbReference>
<protein>
    <submittedName>
        <fullName evidence="1">Uncharacterized protein</fullName>
    </submittedName>
</protein>
<comment type="caution">
    <text evidence="1">The sequence shown here is derived from an EMBL/GenBank/DDBJ whole genome shotgun (WGS) entry which is preliminary data.</text>
</comment>
<evidence type="ECO:0000313" key="2">
    <source>
        <dbReference type="Proteomes" id="UP000828048"/>
    </source>
</evidence>
<dbReference type="Proteomes" id="UP000828048">
    <property type="component" value="Chromosome 4"/>
</dbReference>
<gene>
    <name evidence="1" type="ORF">Vadar_022613</name>
</gene>
<sequence length="468" mass="53341">MQGLVEELWHTRAPMRVVGRHDNFYLFRFYSEVDFNHAFLRGPWSMRGGLMVMDVWQPGMSLAVTRINRAAVWVQLYKLPLECFCEEAGLRLGGMLGDVLRVDIRHGTPCNIRYLSGRVMLDLEKPLVSGISLRRQKPLVSDISLGWPNRPNLWVRCKYERIYKVCRACGLVGHTLPQCGDSRKEAKMRIDDHLCEICQRHGTQMVVNNNLPMYNSNVRAYAHNDRRRNTHLWVDGGEQMHSTEVLHGNQDLVGIQSNEVEEVNQLFQGMQINEAVAGSQLMRGTRDMVGSEVRVNNFLDDEGSSQTPWASHVAEPQNSGLHSSRRGRDQNGGNKIGDKGKGESIAQDSKSDSETDEKVEFLQPCKRRQLSGDETVGCSHWVQGNVREVQKGERSEHGQRMRWRLSSVKGFFSFFGHVAGGGRKSKGRKMRHRSRSRRGCLMGWGGRVLLCEGRFKRVNLKRKGLLRE</sequence>